<evidence type="ECO:0000313" key="1">
    <source>
        <dbReference type="EMBL" id="KAJ0089894.1"/>
    </source>
</evidence>
<gene>
    <name evidence="1" type="ORF">Patl1_13778</name>
</gene>
<dbReference type="EMBL" id="CM047904">
    <property type="protein sequence ID" value="KAJ0089894.1"/>
    <property type="molecule type" value="Genomic_DNA"/>
</dbReference>
<evidence type="ECO:0000313" key="2">
    <source>
        <dbReference type="Proteomes" id="UP001164250"/>
    </source>
</evidence>
<name>A0ACC1ATF1_9ROSI</name>
<organism evidence="1 2">
    <name type="scientific">Pistacia atlantica</name>
    <dbReference type="NCBI Taxonomy" id="434234"/>
    <lineage>
        <taxon>Eukaryota</taxon>
        <taxon>Viridiplantae</taxon>
        <taxon>Streptophyta</taxon>
        <taxon>Embryophyta</taxon>
        <taxon>Tracheophyta</taxon>
        <taxon>Spermatophyta</taxon>
        <taxon>Magnoliopsida</taxon>
        <taxon>eudicotyledons</taxon>
        <taxon>Gunneridae</taxon>
        <taxon>Pentapetalae</taxon>
        <taxon>rosids</taxon>
        <taxon>malvids</taxon>
        <taxon>Sapindales</taxon>
        <taxon>Anacardiaceae</taxon>
        <taxon>Pistacia</taxon>
    </lineage>
</organism>
<dbReference type="Proteomes" id="UP001164250">
    <property type="component" value="Chromosome 8"/>
</dbReference>
<protein>
    <submittedName>
        <fullName evidence="1">Uncharacterized protein</fullName>
    </submittedName>
</protein>
<sequence>MEKHSQRGRWSLIAGRLPGRTDNEIKNYWNTKLSKSARAKQSNHSKIEKTSEVRTVNEAPRSGVIKSRAVRCSRDFVTFQPHDKTEYRDLVEPPSMDVPVMHDMAAESESNDCSFSFLSREENSSDYTIDFDVGGIDLSEILAFSFNKLSGFDDNVIEEATINYKSEAKGIAGEAYLVKEKMVENWNEDSDYFEAKMESGFASLASFYESSEEYWSF</sequence>
<reference evidence="2" key="1">
    <citation type="journal article" date="2023" name="G3 (Bethesda)">
        <title>Genome assembly and association tests identify interacting loci associated with vigor, precocity, and sex in interspecific pistachio rootstocks.</title>
        <authorList>
            <person name="Palmer W."/>
            <person name="Jacygrad E."/>
            <person name="Sagayaradj S."/>
            <person name="Cavanaugh K."/>
            <person name="Han R."/>
            <person name="Bertier L."/>
            <person name="Beede B."/>
            <person name="Kafkas S."/>
            <person name="Golino D."/>
            <person name="Preece J."/>
            <person name="Michelmore R."/>
        </authorList>
    </citation>
    <scope>NUCLEOTIDE SEQUENCE [LARGE SCALE GENOMIC DNA]</scope>
</reference>
<comment type="caution">
    <text evidence="1">The sequence shown here is derived from an EMBL/GenBank/DDBJ whole genome shotgun (WGS) entry which is preliminary data.</text>
</comment>
<keyword evidence="2" id="KW-1185">Reference proteome</keyword>
<proteinExistence type="predicted"/>
<accession>A0ACC1ATF1</accession>